<keyword evidence="3" id="KW-1185">Reference proteome</keyword>
<dbReference type="InterPro" id="IPR008461">
    <property type="entry name" value="CrtY"/>
</dbReference>
<dbReference type="NCBIfam" id="TIGR01790">
    <property type="entry name" value="carotene-cycl"/>
    <property type="match status" value="1"/>
</dbReference>
<comment type="caution">
    <text evidence="2">The sequence shown here is derived from an EMBL/GenBank/DDBJ whole genome shotgun (WGS) entry which is preliminary data.</text>
</comment>
<dbReference type="Pfam" id="PF05834">
    <property type="entry name" value="Lycopene_cycl"/>
    <property type="match status" value="1"/>
</dbReference>
<sequence>MIDMAIVGGGLAGGLIALAVHRVHPEMRLALFESGDVFGGNHRWSWFDSDLDAAGKALLANCRQVEWDRGYEVYFPDIARTLTSTYHSIASRDFDSNLRRELPQESMRLLSPVADMAPDGVLLESGEHVPARVVIDCRNAAPSPHLRGGWQVFMGRHIKLPAAHGMQRPIVMDARVRQHSAYRFVYTLPLGAQDLFVEDTYYADSPVLDRSALSRRIDDYCREHGWEGEIVGGETGVLPVITGGDFAAYRRDIGPPGIVRAGARGGFVHPLTSYTLPFAVDNALAIAREATLPGEQLAALIDKRARDHWRATSFYRALGRMLFQGAQPEERFRIFAHFYRLPEPLVERFYAGHSTLADKARVLIGKPPIPIPAAIGALLGKGAPLVQKGS</sequence>
<name>A0ABT9HMG4_9SPHN</name>
<organism evidence="2 3">
    <name type="scientific">Qipengyuania profundimaris</name>
    <dbReference type="NCBI Taxonomy" id="3067652"/>
    <lineage>
        <taxon>Bacteria</taxon>
        <taxon>Pseudomonadati</taxon>
        <taxon>Pseudomonadota</taxon>
        <taxon>Alphaproteobacteria</taxon>
        <taxon>Sphingomonadales</taxon>
        <taxon>Erythrobacteraceae</taxon>
        <taxon>Qipengyuania</taxon>
    </lineage>
</organism>
<keyword evidence="2" id="KW-0413">Isomerase</keyword>
<dbReference type="EC" id="5.5.1.19" evidence="2"/>
<dbReference type="NCBIfam" id="TIGR01789">
    <property type="entry name" value="lycopene_cycl"/>
    <property type="match status" value="1"/>
</dbReference>
<dbReference type="SUPFAM" id="SSF51905">
    <property type="entry name" value="FAD/NAD(P)-binding domain"/>
    <property type="match status" value="1"/>
</dbReference>
<dbReference type="RefSeq" id="WP_305931734.1">
    <property type="nucleotide sequence ID" value="NZ_JAVAIM010000001.1"/>
</dbReference>
<dbReference type="EMBL" id="JAVAIM010000001">
    <property type="protein sequence ID" value="MDP4574306.1"/>
    <property type="molecule type" value="Genomic_DNA"/>
</dbReference>
<evidence type="ECO:0000313" key="3">
    <source>
        <dbReference type="Proteomes" id="UP001240639"/>
    </source>
</evidence>
<reference evidence="2 3" key="1">
    <citation type="submission" date="2023-08" db="EMBL/GenBank/DDBJ databases">
        <title>genomic of G39.</title>
        <authorList>
            <person name="Wang Y."/>
        </authorList>
    </citation>
    <scope>NUCLEOTIDE SEQUENCE [LARGE SCALE GENOMIC DNA]</scope>
    <source>
        <strain evidence="2 3">G39</strain>
    </source>
</reference>
<gene>
    <name evidence="2" type="primary">crtY</name>
    <name evidence="2" type="ORF">Q9K02_04040</name>
</gene>
<proteinExistence type="inferred from homology"/>
<protein>
    <submittedName>
        <fullName evidence="2">Lycopene beta-cyclase CrtY</fullName>
        <ecNumber evidence="2">5.5.1.19</ecNumber>
    </submittedName>
</protein>
<evidence type="ECO:0000256" key="1">
    <source>
        <dbReference type="ARBA" id="ARBA00006599"/>
    </source>
</evidence>
<dbReference type="InterPro" id="IPR010108">
    <property type="entry name" value="Lycopene_cyclase_b/e"/>
</dbReference>
<dbReference type="InterPro" id="IPR036188">
    <property type="entry name" value="FAD/NAD-bd_sf"/>
</dbReference>
<evidence type="ECO:0000313" key="2">
    <source>
        <dbReference type="EMBL" id="MDP4574306.1"/>
    </source>
</evidence>
<comment type="similarity">
    <text evidence="1">Belongs to the lycopene cyclase family.</text>
</comment>
<accession>A0ABT9HMG4</accession>
<dbReference type="Proteomes" id="UP001240639">
    <property type="component" value="Unassembled WGS sequence"/>
</dbReference>
<dbReference type="GO" id="GO:0016853">
    <property type="term" value="F:isomerase activity"/>
    <property type="evidence" value="ECO:0007669"/>
    <property type="project" value="UniProtKB-KW"/>
</dbReference>